<dbReference type="Pfam" id="PF09286">
    <property type="entry name" value="Pro-kuma_activ"/>
    <property type="match status" value="1"/>
</dbReference>
<evidence type="ECO:0000256" key="2">
    <source>
        <dbReference type="ARBA" id="ARBA00002451"/>
    </source>
</evidence>
<keyword evidence="12" id="KW-0843">Virulence</keyword>
<organism evidence="17 18">
    <name type="scientific">Daedalea quercina L-15889</name>
    <dbReference type="NCBI Taxonomy" id="1314783"/>
    <lineage>
        <taxon>Eukaryota</taxon>
        <taxon>Fungi</taxon>
        <taxon>Dikarya</taxon>
        <taxon>Basidiomycota</taxon>
        <taxon>Agaricomycotina</taxon>
        <taxon>Agaricomycetes</taxon>
        <taxon>Polyporales</taxon>
        <taxon>Fomitopsis</taxon>
    </lineage>
</organism>
<dbReference type="PROSITE" id="PS51695">
    <property type="entry name" value="SEDOLISIN"/>
    <property type="match status" value="1"/>
</dbReference>
<dbReference type="GO" id="GO:0008240">
    <property type="term" value="F:tripeptidyl-peptidase activity"/>
    <property type="evidence" value="ECO:0007669"/>
    <property type="project" value="UniProtKB-EC"/>
</dbReference>
<comment type="cofactor">
    <cofactor evidence="15">
        <name>Ca(2+)</name>
        <dbReference type="ChEBI" id="CHEBI:29108"/>
    </cofactor>
    <text evidence="15">Binds 1 Ca(2+) ion per subunit.</text>
</comment>
<dbReference type="InterPro" id="IPR050819">
    <property type="entry name" value="Tripeptidyl-peptidase_I"/>
</dbReference>
<dbReference type="SMART" id="SM00944">
    <property type="entry name" value="Pro-kuma_activ"/>
    <property type="match status" value="1"/>
</dbReference>
<evidence type="ECO:0000313" key="18">
    <source>
        <dbReference type="Proteomes" id="UP000076727"/>
    </source>
</evidence>
<evidence type="ECO:0000256" key="5">
    <source>
        <dbReference type="ARBA" id="ARBA00022525"/>
    </source>
</evidence>
<keyword evidence="10 15" id="KW-0720">Serine protease</keyword>
<dbReference type="GO" id="GO:0004252">
    <property type="term" value="F:serine-type endopeptidase activity"/>
    <property type="evidence" value="ECO:0007669"/>
    <property type="project" value="UniProtKB-UniRule"/>
</dbReference>
<evidence type="ECO:0000256" key="7">
    <source>
        <dbReference type="ARBA" id="ARBA00022723"/>
    </source>
</evidence>
<name>A0A165LG37_9APHY</name>
<keyword evidence="14" id="KW-0325">Glycoprotein</keyword>
<dbReference type="GO" id="GO:0046872">
    <property type="term" value="F:metal ion binding"/>
    <property type="evidence" value="ECO:0007669"/>
    <property type="project" value="UniProtKB-UniRule"/>
</dbReference>
<dbReference type="InterPro" id="IPR015366">
    <property type="entry name" value="S53_propep"/>
</dbReference>
<feature type="active site" description="Charge relay system" evidence="15">
    <location>
        <position position="460"/>
    </location>
</feature>
<evidence type="ECO:0000256" key="1">
    <source>
        <dbReference type="ARBA" id="ARBA00001910"/>
    </source>
</evidence>
<dbReference type="EC" id="3.4.14.10" evidence="4"/>
<comment type="subcellular location">
    <subcellularLocation>
        <location evidence="3">Secreted</location>
        <location evidence="3">Extracellular space</location>
    </subcellularLocation>
</comment>
<evidence type="ECO:0000256" key="3">
    <source>
        <dbReference type="ARBA" id="ARBA00004239"/>
    </source>
</evidence>
<protein>
    <recommendedName>
        <fullName evidence="4">tripeptidyl-peptidase II</fullName>
        <ecNumber evidence="4">3.4.14.10</ecNumber>
    </recommendedName>
</protein>
<dbReference type="FunFam" id="3.40.50.200:FF:000015">
    <property type="entry name" value="Tripeptidyl peptidase A"/>
    <property type="match status" value="1"/>
</dbReference>
<keyword evidence="9 15" id="KW-0378">Hydrolase</keyword>
<dbReference type="InterPro" id="IPR036852">
    <property type="entry name" value="Peptidase_S8/S53_dom_sf"/>
</dbReference>
<dbReference type="Gene3D" id="3.40.50.200">
    <property type="entry name" value="Peptidase S8/S53 domain"/>
    <property type="match status" value="1"/>
</dbReference>
<gene>
    <name evidence="17" type="ORF">DAEQUDRAFT_747485</name>
</gene>
<evidence type="ECO:0000256" key="14">
    <source>
        <dbReference type="ARBA" id="ARBA00023180"/>
    </source>
</evidence>
<evidence type="ECO:0000256" key="13">
    <source>
        <dbReference type="ARBA" id="ARBA00023145"/>
    </source>
</evidence>
<keyword evidence="5" id="KW-0964">Secreted</keyword>
<dbReference type="SUPFAM" id="SSF54897">
    <property type="entry name" value="Protease propeptides/inhibitors"/>
    <property type="match status" value="1"/>
</dbReference>
<evidence type="ECO:0000259" key="16">
    <source>
        <dbReference type="PROSITE" id="PS51695"/>
    </source>
</evidence>
<evidence type="ECO:0000256" key="10">
    <source>
        <dbReference type="ARBA" id="ARBA00022825"/>
    </source>
</evidence>
<feature type="active site" description="Charge relay system" evidence="15">
    <location>
        <position position="266"/>
    </location>
</feature>
<evidence type="ECO:0000256" key="15">
    <source>
        <dbReference type="PROSITE-ProRule" id="PRU01032"/>
    </source>
</evidence>
<accession>A0A165LG37</accession>
<comment type="function">
    <text evidence="2">Secreted tripeptidyl-peptidase which degrades proteins at acidic pHs and is involved in virulence.</text>
</comment>
<feature type="binding site" evidence="15">
    <location>
        <position position="502"/>
    </location>
    <ligand>
        <name>Ca(2+)</name>
        <dbReference type="ChEBI" id="CHEBI:29108"/>
    </ligand>
</feature>
<evidence type="ECO:0000256" key="6">
    <source>
        <dbReference type="ARBA" id="ARBA00022670"/>
    </source>
</evidence>
<reference evidence="17 18" key="1">
    <citation type="journal article" date="2016" name="Mol. Biol. Evol.">
        <title>Comparative Genomics of Early-Diverging Mushroom-Forming Fungi Provides Insights into the Origins of Lignocellulose Decay Capabilities.</title>
        <authorList>
            <person name="Nagy L.G."/>
            <person name="Riley R."/>
            <person name="Tritt A."/>
            <person name="Adam C."/>
            <person name="Daum C."/>
            <person name="Floudas D."/>
            <person name="Sun H."/>
            <person name="Yadav J.S."/>
            <person name="Pangilinan J."/>
            <person name="Larsson K.H."/>
            <person name="Matsuura K."/>
            <person name="Barry K."/>
            <person name="Labutti K."/>
            <person name="Kuo R."/>
            <person name="Ohm R.A."/>
            <person name="Bhattacharya S.S."/>
            <person name="Shirouzu T."/>
            <person name="Yoshinaga Y."/>
            <person name="Martin F.M."/>
            <person name="Grigoriev I.V."/>
            <person name="Hibbett D.S."/>
        </authorList>
    </citation>
    <scope>NUCLEOTIDE SEQUENCE [LARGE SCALE GENOMIC DNA]</scope>
    <source>
        <strain evidence="17 18">L-15889</strain>
    </source>
</reference>
<dbReference type="GO" id="GO:0006508">
    <property type="term" value="P:proteolysis"/>
    <property type="evidence" value="ECO:0007669"/>
    <property type="project" value="UniProtKB-KW"/>
</dbReference>
<feature type="binding site" evidence="15">
    <location>
        <position position="521"/>
    </location>
    <ligand>
        <name>Ca(2+)</name>
        <dbReference type="ChEBI" id="CHEBI:29108"/>
    </ligand>
</feature>
<dbReference type="Pfam" id="PF00082">
    <property type="entry name" value="Peptidase_S8"/>
    <property type="match status" value="1"/>
</dbReference>
<dbReference type="AlphaFoldDB" id="A0A165LG37"/>
<dbReference type="EMBL" id="KV429131">
    <property type="protein sequence ID" value="KZT64370.1"/>
    <property type="molecule type" value="Genomic_DNA"/>
</dbReference>
<feature type="binding site" evidence="15">
    <location>
        <position position="503"/>
    </location>
    <ligand>
        <name>Ca(2+)</name>
        <dbReference type="ChEBI" id="CHEBI:29108"/>
    </ligand>
</feature>
<feature type="binding site" evidence="15">
    <location>
        <position position="523"/>
    </location>
    <ligand>
        <name>Ca(2+)</name>
        <dbReference type="ChEBI" id="CHEBI:29108"/>
    </ligand>
</feature>
<keyword evidence="18" id="KW-1185">Reference proteome</keyword>
<dbReference type="InterPro" id="IPR030400">
    <property type="entry name" value="Sedolisin_dom"/>
</dbReference>
<dbReference type="OrthoDB" id="409122at2759"/>
<proteinExistence type="predicted"/>
<keyword evidence="8" id="KW-0732">Signal</keyword>
<keyword evidence="11 15" id="KW-0106">Calcium</keyword>
<comment type="catalytic activity">
    <reaction evidence="1">
        <text>Release of an N-terminal tripeptide from a polypeptide.</text>
        <dbReference type="EC" id="3.4.14.10"/>
    </reaction>
</comment>
<dbReference type="PANTHER" id="PTHR14218:SF15">
    <property type="entry name" value="TRIPEPTIDYL-PEPTIDASE 1"/>
    <property type="match status" value="1"/>
</dbReference>
<keyword evidence="13" id="KW-0865">Zymogen</keyword>
<sequence>MRVHTRRDSAPAGYTLAGAASPDTTIKLRIALVQSNPAGLEDALYDVSTPSSVNYGKYLTREEAAAFVAPSAETASTVNAWLADHGVTATPLTPAGDWLSFTVPVSKANEMFDADYSVYTHVETGQTTIRTLSYSVPVELTQHIEVLYPSTTFPNARRQPQVTKAPVSAISETTQGAAVDPSCPSLVTPACLEQLYGIPSAAANESSNQLAVAGFDDQWANLADLSTFLQTYRPDMPASTAFTLETLDGGTNNQTAADAGVEASLDIQYTVGVATHVPTVFVSAGEDTHDGALGGFLDMADLLLGQASPPQVFTTSYGPNEDDVPEALAYNLCNAYAQLGARGVSVLFASGDGGVSGTQTSECTTFVVPFPDGCPYVTNVGSTTGAAPETAASFSAGGFSNYWARPAYQAPAVAAYLAALGGAYAGLYNASGRAFPDVAAQGVNFSVVIDQEFYLVDGTSCSSPAFASAVALLNDELLSAGRPVLGFLNPWLYGVAAGALNDITEGNNPGCGTEGFNATVGWDPVTGLGSPDYAKLRIAAGLS</sequence>
<dbReference type="GO" id="GO:0005576">
    <property type="term" value="C:extracellular region"/>
    <property type="evidence" value="ECO:0007669"/>
    <property type="project" value="UniProtKB-SubCell"/>
</dbReference>
<evidence type="ECO:0000256" key="12">
    <source>
        <dbReference type="ARBA" id="ARBA00023026"/>
    </source>
</evidence>
<feature type="domain" description="Peptidase S53" evidence="16">
    <location>
        <begin position="186"/>
        <end position="543"/>
    </location>
</feature>
<evidence type="ECO:0000256" key="4">
    <source>
        <dbReference type="ARBA" id="ARBA00012462"/>
    </source>
</evidence>
<dbReference type="SUPFAM" id="SSF52743">
    <property type="entry name" value="Subtilisin-like"/>
    <property type="match status" value="1"/>
</dbReference>
<dbReference type="CDD" id="cd04056">
    <property type="entry name" value="Peptidases_S53"/>
    <property type="match status" value="1"/>
</dbReference>
<evidence type="ECO:0000313" key="17">
    <source>
        <dbReference type="EMBL" id="KZT64370.1"/>
    </source>
</evidence>
<dbReference type="CDD" id="cd11377">
    <property type="entry name" value="Pro-peptidase_S53"/>
    <property type="match status" value="1"/>
</dbReference>
<evidence type="ECO:0000256" key="11">
    <source>
        <dbReference type="ARBA" id="ARBA00022837"/>
    </source>
</evidence>
<keyword evidence="6 15" id="KW-0645">Protease</keyword>
<dbReference type="InterPro" id="IPR000209">
    <property type="entry name" value="Peptidase_S8/S53_dom"/>
</dbReference>
<dbReference type="PANTHER" id="PTHR14218">
    <property type="entry name" value="PROTEASE S8 TRIPEPTIDYL PEPTIDASE I CLN2"/>
    <property type="match status" value="1"/>
</dbReference>
<evidence type="ECO:0000256" key="9">
    <source>
        <dbReference type="ARBA" id="ARBA00022801"/>
    </source>
</evidence>
<dbReference type="Proteomes" id="UP000076727">
    <property type="component" value="Unassembled WGS sequence"/>
</dbReference>
<keyword evidence="7 15" id="KW-0479">Metal-binding</keyword>
<feature type="active site" description="Charge relay system" evidence="15">
    <location>
        <position position="262"/>
    </location>
</feature>
<dbReference type="STRING" id="1314783.A0A165LG37"/>
<evidence type="ECO:0000256" key="8">
    <source>
        <dbReference type="ARBA" id="ARBA00022729"/>
    </source>
</evidence>